<sequence>MSGDWAGDLGARVRVHAALADATRLQLVDLLTIGNLTASEAGAAMGVPSNLLAFHLRTLERAGLVVRHRSEGDGRRSYLALGPAARMPGLDLATAPVLPGHAPRRVLFVCTANSARSHLAAALWRQASPIAAASAGTHPGERINPGIVATARRHRLPLPQVAPQHFDQALRDDDLVVTVCDRAHEELGGLGWAHWSVPDPVRKGTPAAFDAAYEDLTARVDALAPRLAQAS</sequence>
<dbReference type="GO" id="GO:0003700">
    <property type="term" value="F:DNA-binding transcription factor activity"/>
    <property type="evidence" value="ECO:0007669"/>
    <property type="project" value="InterPro"/>
</dbReference>
<dbReference type="SMART" id="SM00226">
    <property type="entry name" value="LMWPc"/>
    <property type="match status" value="1"/>
</dbReference>
<dbReference type="InterPro" id="IPR001845">
    <property type="entry name" value="HTH_ArsR_DNA-bd_dom"/>
</dbReference>
<evidence type="ECO:0000313" key="5">
    <source>
        <dbReference type="Proteomes" id="UP000588586"/>
    </source>
</evidence>
<evidence type="ECO:0000256" key="1">
    <source>
        <dbReference type="ARBA" id="ARBA00022849"/>
    </source>
</evidence>
<dbReference type="SUPFAM" id="SSF52788">
    <property type="entry name" value="Phosphotyrosine protein phosphatases I"/>
    <property type="match status" value="1"/>
</dbReference>
<evidence type="ECO:0000259" key="2">
    <source>
        <dbReference type="SMART" id="SM00226"/>
    </source>
</evidence>
<evidence type="ECO:0000313" key="4">
    <source>
        <dbReference type="EMBL" id="NNM46509.1"/>
    </source>
</evidence>
<reference evidence="4 5" key="1">
    <citation type="submission" date="2020-04" db="EMBL/GenBank/DDBJ databases">
        <title>Knoellia sp. isolate from air conditioner.</title>
        <authorList>
            <person name="Chea S."/>
            <person name="Kim D.-U."/>
        </authorList>
    </citation>
    <scope>NUCLEOTIDE SEQUENCE [LARGE SCALE GENOMIC DNA]</scope>
    <source>
        <strain evidence="4 5">DB2414S</strain>
    </source>
</reference>
<dbReference type="SMART" id="SM00418">
    <property type="entry name" value="HTH_ARSR"/>
    <property type="match status" value="1"/>
</dbReference>
<accession>A0A849HH27</accession>
<keyword evidence="5" id="KW-1185">Reference proteome</keyword>
<protein>
    <submittedName>
        <fullName evidence="4">Helix-turn-helix domain-containing protein</fullName>
    </submittedName>
</protein>
<dbReference type="InterPro" id="IPR023485">
    <property type="entry name" value="Ptyr_pPase"/>
</dbReference>
<dbReference type="PANTHER" id="PTHR43428">
    <property type="entry name" value="ARSENATE REDUCTASE"/>
    <property type="match status" value="1"/>
</dbReference>
<keyword evidence="1" id="KW-0059">Arsenical resistance</keyword>
<dbReference type="CDD" id="cd00090">
    <property type="entry name" value="HTH_ARSR"/>
    <property type="match status" value="1"/>
</dbReference>
<gene>
    <name evidence="4" type="ORF">HJG52_10885</name>
</gene>
<dbReference type="InterPro" id="IPR036196">
    <property type="entry name" value="Ptyr_pPase_sf"/>
</dbReference>
<dbReference type="Gene3D" id="1.10.10.10">
    <property type="entry name" value="Winged helix-like DNA-binding domain superfamily/Winged helix DNA-binding domain"/>
    <property type="match status" value="1"/>
</dbReference>
<proteinExistence type="predicted"/>
<feature type="domain" description="HTH arsR-type" evidence="3">
    <location>
        <begin position="14"/>
        <end position="92"/>
    </location>
</feature>
<dbReference type="GO" id="GO:0046685">
    <property type="term" value="P:response to arsenic-containing substance"/>
    <property type="evidence" value="ECO:0007669"/>
    <property type="project" value="UniProtKB-KW"/>
</dbReference>
<feature type="domain" description="Phosphotyrosine protein phosphatase I" evidence="2">
    <location>
        <begin position="104"/>
        <end position="226"/>
    </location>
</feature>
<dbReference type="InterPro" id="IPR036388">
    <property type="entry name" value="WH-like_DNA-bd_sf"/>
</dbReference>
<dbReference type="SUPFAM" id="SSF46785">
    <property type="entry name" value="Winged helix' DNA-binding domain"/>
    <property type="match status" value="1"/>
</dbReference>
<dbReference type="EMBL" id="JABEPQ010000002">
    <property type="protein sequence ID" value="NNM46509.1"/>
    <property type="molecule type" value="Genomic_DNA"/>
</dbReference>
<organism evidence="4 5">
    <name type="scientific">Knoellia koreensis</name>
    <dbReference type="NCBI Taxonomy" id="2730921"/>
    <lineage>
        <taxon>Bacteria</taxon>
        <taxon>Bacillati</taxon>
        <taxon>Actinomycetota</taxon>
        <taxon>Actinomycetes</taxon>
        <taxon>Micrococcales</taxon>
        <taxon>Intrasporangiaceae</taxon>
        <taxon>Knoellia</taxon>
    </lineage>
</organism>
<dbReference type="PANTHER" id="PTHR43428:SF1">
    <property type="entry name" value="ARSENATE REDUCTASE"/>
    <property type="match status" value="1"/>
</dbReference>
<dbReference type="Gene3D" id="3.40.50.2300">
    <property type="match status" value="1"/>
</dbReference>
<dbReference type="Pfam" id="PF01451">
    <property type="entry name" value="LMWPc"/>
    <property type="match status" value="1"/>
</dbReference>
<comment type="caution">
    <text evidence="4">The sequence shown here is derived from an EMBL/GenBank/DDBJ whole genome shotgun (WGS) entry which is preliminary data.</text>
</comment>
<name>A0A849HH27_9MICO</name>
<dbReference type="InterPro" id="IPR036390">
    <property type="entry name" value="WH_DNA-bd_sf"/>
</dbReference>
<dbReference type="Pfam" id="PF12840">
    <property type="entry name" value="HTH_20"/>
    <property type="match status" value="1"/>
</dbReference>
<dbReference type="InterPro" id="IPR011991">
    <property type="entry name" value="ArsR-like_HTH"/>
</dbReference>
<dbReference type="RefSeq" id="WP_171243608.1">
    <property type="nucleotide sequence ID" value="NZ_JABEPQ010000002.1"/>
</dbReference>
<dbReference type="AlphaFoldDB" id="A0A849HH27"/>
<evidence type="ECO:0000259" key="3">
    <source>
        <dbReference type="SMART" id="SM00418"/>
    </source>
</evidence>
<dbReference type="Proteomes" id="UP000588586">
    <property type="component" value="Unassembled WGS sequence"/>
</dbReference>